<feature type="transmembrane region" description="Helical" evidence="1">
    <location>
        <begin position="37"/>
        <end position="57"/>
    </location>
</feature>
<dbReference type="AlphaFoldDB" id="A0A1Y2AR04"/>
<feature type="transmembrane region" description="Helical" evidence="1">
    <location>
        <begin position="178"/>
        <end position="203"/>
    </location>
</feature>
<gene>
    <name evidence="2" type="ORF">LY90DRAFT_675022</name>
</gene>
<sequence length="220" mass="25385">MKNSNRMNEKISIILNITIVVFEIIALILSFKEGGFYYFIYYTILSNVSAMIVSSIYSVYHVKARNIESPSWLRMLRYVVTSCLTLTFFIVITVLVPLGIKKNIVDVLLIRGAQLYHHLLCPIISFVSFCIFEEGELSKKSLYISVIPTIIYSIVLIFLNIIKVITGPYPFLRVYEQPVFVTIIGFVTNFTIAYGLSWLIYYFSQLKINKKNKNNDKKSL</sequence>
<evidence type="ECO:0000313" key="2">
    <source>
        <dbReference type="EMBL" id="ORY24916.1"/>
    </source>
</evidence>
<reference evidence="2 3" key="1">
    <citation type="submission" date="2016-08" db="EMBL/GenBank/DDBJ databases">
        <title>A Parts List for Fungal Cellulosomes Revealed by Comparative Genomics.</title>
        <authorList>
            <consortium name="DOE Joint Genome Institute"/>
            <person name="Haitjema C.H."/>
            <person name="Gilmore S.P."/>
            <person name="Henske J.K."/>
            <person name="Solomon K.V."/>
            <person name="De Groot R."/>
            <person name="Kuo A."/>
            <person name="Mondo S.J."/>
            <person name="Salamov A.A."/>
            <person name="Labutti K."/>
            <person name="Zhao Z."/>
            <person name="Chiniquy J."/>
            <person name="Barry K."/>
            <person name="Brewer H.M."/>
            <person name="Purvine S.O."/>
            <person name="Wright A.T."/>
            <person name="Boxma B."/>
            <person name="Van Alen T."/>
            <person name="Hackstein J.H."/>
            <person name="Baker S.E."/>
            <person name="Grigoriev I.V."/>
            <person name="O'Malley M.A."/>
        </authorList>
    </citation>
    <scope>NUCLEOTIDE SEQUENCE [LARGE SCALE GENOMIC DNA]</scope>
    <source>
        <strain evidence="2 3">G1</strain>
    </source>
</reference>
<dbReference type="Proteomes" id="UP000193920">
    <property type="component" value="Unassembled WGS sequence"/>
</dbReference>
<keyword evidence="1" id="KW-1133">Transmembrane helix</keyword>
<protein>
    <recommendedName>
        <fullName evidence="4">FAR-17a/AIG1-like protein</fullName>
    </recommendedName>
</protein>
<dbReference type="EMBL" id="MCOG01000217">
    <property type="protein sequence ID" value="ORY24916.1"/>
    <property type="molecule type" value="Genomic_DNA"/>
</dbReference>
<keyword evidence="1" id="KW-0472">Membrane</keyword>
<comment type="caution">
    <text evidence="2">The sequence shown here is derived from an EMBL/GenBank/DDBJ whole genome shotgun (WGS) entry which is preliminary data.</text>
</comment>
<keyword evidence="1" id="KW-0812">Transmembrane</keyword>
<accession>A0A1Y2AR04</accession>
<evidence type="ECO:0000313" key="3">
    <source>
        <dbReference type="Proteomes" id="UP000193920"/>
    </source>
</evidence>
<feature type="transmembrane region" description="Helical" evidence="1">
    <location>
        <begin position="144"/>
        <end position="166"/>
    </location>
</feature>
<evidence type="ECO:0008006" key="4">
    <source>
        <dbReference type="Google" id="ProtNLM"/>
    </source>
</evidence>
<organism evidence="2 3">
    <name type="scientific">Neocallimastix californiae</name>
    <dbReference type="NCBI Taxonomy" id="1754190"/>
    <lineage>
        <taxon>Eukaryota</taxon>
        <taxon>Fungi</taxon>
        <taxon>Fungi incertae sedis</taxon>
        <taxon>Chytridiomycota</taxon>
        <taxon>Chytridiomycota incertae sedis</taxon>
        <taxon>Neocallimastigomycetes</taxon>
        <taxon>Neocallimastigales</taxon>
        <taxon>Neocallimastigaceae</taxon>
        <taxon>Neocallimastix</taxon>
    </lineage>
</organism>
<evidence type="ECO:0000256" key="1">
    <source>
        <dbReference type="SAM" id="Phobius"/>
    </source>
</evidence>
<keyword evidence="3" id="KW-1185">Reference proteome</keyword>
<feature type="transmembrane region" description="Helical" evidence="1">
    <location>
        <begin position="115"/>
        <end position="132"/>
    </location>
</feature>
<feature type="transmembrane region" description="Helical" evidence="1">
    <location>
        <begin position="12"/>
        <end position="31"/>
    </location>
</feature>
<name>A0A1Y2AR04_9FUNG</name>
<feature type="transmembrane region" description="Helical" evidence="1">
    <location>
        <begin position="78"/>
        <end position="100"/>
    </location>
</feature>
<proteinExistence type="predicted"/>